<organism evidence="3 4">
    <name type="scientific">Corynebacterium renale</name>
    <dbReference type="NCBI Taxonomy" id="1724"/>
    <lineage>
        <taxon>Bacteria</taxon>
        <taxon>Bacillati</taxon>
        <taxon>Actinomycetota</taxon>
        <taxon>Actinomycetes</taxon>
        <taxon>Mycobacteriales</taxon>
        <taxon>Corynebacteriaceae</taxon>
        <taxon>Corynebacterium</taxon>
    </lineage>
</organism>
<evidence type="ECO:0000313" key="4">
    <source>
        <dbReference type="Proteomes" id="UP000221653"/>
    </source>
</evidence>
<reference evidence="3 4" key="1">
    <citation type="submission" date="2017-10" db="EMBL/GenBank/DDBJ databases">
        <title>Sequencing the genomes of 1000 actinobacteria strains.</title>
        <authorList>
            <person name="Klenk H.-P."/>
        </authorList>
    </citation>
    <scope>NUCLEOTIDE SEQUENCE [LARGE SCALE GENOMIC DNA]</scope>
    <source>
        <strain evidence="3 4">DSM 20688</strain>
    </source>
</reference>
<keyword evidence="1" id="KW-1133">Transmembrane helix</keyword>
<gene>
    <name evidence="3" type="ORF">ATK06_2058</name>
</gene>
<feature type="transmembrane region" description="Helical" evidence="1">
    <location>
        <begin position="74"/>
        <end position="91"/>
    </location>
</feature>
<name>A0A2A9DSN3_9CORY</name>
<feature type="transmembrane region" description="Helical" evidence="1">
    <location>
        <begin position="25"/>
        <end position="43"/>
    </location>
</feature>
<feature type="transmembrane region" description="Helical" evidence="1">
    <location>
        <begin position="50"/>
        <end position="68"/>
    </location>
</feature>
<dbReference type="RefSeq" id="WP_231913493.1">
    <property type="nucleotide sequence ID" value="NZ_LDYE01000007.1"/>
</dbReference>
<dbReference type="Proteomes" id="UP000221653">
    <property type="component" value="Unassembled WGS sequence"/>
</dbReference>
<keyword evidence="1" id="KW-0472">Membrane</keyword>
<keyword evidence="1" id="KW-0812">Transmembrane</keyword>
<evidence type="ECO:0000259" key="2">
    <source>
        <dbReference type="Pfam" id="PF26604"/>
    </source>
</evidence>
<evidence type="ECO:0000313" key="3">
    <source>
        <dbReference type="EMBL" id="PFG28929.1"/>
    </source>
</evidence>
<keyword evidence="4" id="KW-1185">Reference proteome</keyword>
<dbReference type="NCBIfam" id="NF047864">
    <property type="entry name" value="CBU_0592_membra"/>
    <property type="match status" value="1"/>
</dbReference>
<comment type="caution">
    <text evidence="3">The sequence shown here is derived from an EMBL/GenBank/DDBJ whole genome shotgun (WGS) entry which is preliminary data.</text>
</comment>
<dbReference type="Pfam" id="PF26604">
    <property type="entry name" value="CBU_0592"/>
    <property type="match status" value="1"/>
</dbReference>
<protein>
    <recommendedName>
        <fullName evidence="2">CBU-0592-like domain-containing protein</fullName>
    </recommendedName>
</protein>
<dbReference type="STRING" id="1724.GCA_001044175_02092"/>
<dbReference type="AlphaFoldDB" id="A0A2A9DSN3"/>
<feature type="domain" description="CBU-0592-like" evidence="2">
    <location>
        <begin position="25"/>
        <end position="97"/>
    </location>
</feature>
<evidence type="ECO:0000256" key="1">
    <source>
        <dbReference type="SAM" id="Phobius"/>
    </source>
</evidence>
<dbReference type="InterPro" id="IPR058058">
    <property type="entry name" value="CBU_0592-like"/>
</dbReference>
<accession>A0A2A9DSN3</accession>
<dbReference type="EMBL" id="PDJF01000001">
    <property type="protein sequence ID" value="PFG28929.1"/>
    <property type="molecule type" value="Genomic_DNA"/>
</dbReference>
<proteinExistence type="predicted"/>
<sequence>MNPHVVLLAQEAEEAVETLPFQTEISLAASVVLLLAFALLNLGKLTPEHYTYQWANAIGAAFLTYTCIKPFNVGVFITEALWTLIGLYGVYKIYRTRKKRQAQGLDPMPQAPNA</sequence>